<evidence type="ECO:0000256" key="1">
    <source>
        <dbReference type="SAM" id="MobiDB-lite"/>
    </source>
</evidence>
<reference evidence="3" key="1">
    <citation type="submission" date="2020-05" db="EMBL/GenBank/DDBJ databases">
        <title>WGS assembly of Panicum virgatum.</title>
        <authorList>
            <person name="Lovell J.T."/>
            <person name="Jenkins J."/>
            <person name="Shu S."/>
            <person name="Juenger T.E."/>
            <person name="Schmutz J."/>
        </authorList>
    </citation>
    <scope>NUCLEOTIDE SEQUENCE</scope>
    <source>
        <strain evidence="3">AP13</strain>
    </source>
</reference>
<sequence>MPTRLAEPSAALLALPGCAAARLTEPAARARRRWLKCHRALPSCPGRRPCSLARSVVLLLHHPPPRFVTRSAPARSLWWRAAAPVGPLVLEEERMIEKERERGIGRSRAGSIWHHGHRSTEKKR</sequence>
<feature type="chain" id="PRO_5035841409" evidence="2">
    <location>
        <begin position="22"/>
        <end position="124"/>
    </location>
</feature>
<dbReference type="AlphaFoldDB" id="A0A8T0MJG1"/>
<keyword evidence="2" id="KW-0732">Signal</keyword>
<organism evidence="3 4">
    <name type="scientific">Panicum virgatum</name>
    <name type="common">Blackwell switchgrass</name>
    <dbReference type="NCBI Taxonomy" id="38727"/>
    <lineage>
        <taxon>Eukaryota</taxon>
        <taxon>Viridiplantae</taxon>
        <taxon>Streptophyta</taxon>
        <taxon>Embryophyta</taxon>
        <taxon>Tracheophyta</taxon>
        <taxon>Spermatophyta</taxon>
        <taxon>Magnoliopsida</taxon>
        <taxon>Liliopsida</taxon>
        <taxon>Poales</taxon>
        <taxon>Poaceae</taxon>
        <taxon>PACMAD clade</taxon>
        <taxon>Panicoideae</taxon>
        <taxon>Panicodae</taxon>
        <taxon>Paniceae</taxon>
        <taxon>Panicinae</taxon>
        <taxon>Panicum</taxon>
        <taxon>Panicum sect. Hiantes</taxon>
    </lineage>
</organism>
<dbReference type="EMBL" id="CM029054">
    <property type="protein sequence ID" value="KAG2537135.1"/>
    <property type="molecule type" value="Genomic_DNA"/>
</dbReference>
<gene>
    <name evidence="3" type="ORF">PVAP13_9NG470173</name>
</gene>
<keyword evidence="4" id="KW-1185">Reference proteome</keyword>
<feature type="signal peptide" evidence="2">
    <location>
        <begin position="1"/>
        <end position="21"/>
    </location>
</feature>
<accession>A0A8T0MJG1</accession>
<proteinExistence type="predicted"/>
<feature type="region of interest" description="Disordered" evidence="1">
    <location>
        <begin position="100"/>
        <end position="124"/>
    </location>
</feature>
<comment type="caution">
    <text evidence="3">The sequence shown here is derived from an EMBL/GenBank/DDBJ whole genome shotgun (WGS) entry which is preliminary data.</text>
</comment>
<protein>
    <submittedName>
        <fullName evidence="3">Uncharacterized protein</fullName>
    </submittedName>
</protein>
<evidence type="ECO:0000256" key="2">
    <source>
        <dbReference type="SAM" id="SignalP"/>
    </source>
</evidence>
<feature type="compositionally biased region" description="Basic residues" evidence="1">
    <location>
        <begin position="114"/>
        <end position="124"/>
    </location>
</feature>
<evidence type="ECO:0000313" key="4">
    <source>
        <dbReference type="Proteomes" id="UP000823388"/>
    </source>
</evidence>
<evidence type="ECO:0000313" key="3">
    <source>
        <dbReference type="EMBL" id="KAG2537135.1"/>
    </source>
</evidence>
<dbReference type="Proteomes" id="UP000823388">
    <property type="component" value="Chromosome 9N"/>
</dbReference>
<name>A0A8T0MJG1_PANVG</name>